<evidence type="ECO:0000259" key="1">
    <source>
        <dbReference type="Pfam" id="PF13462"/>
    </source>
</evidence>
<name>A0AAD4XEH2_9MAGN</name>
<feature type="domain" description="Thioredoxin-like fold" evidence="1">
    <location>
        <begin position="67"/>
        <end position="231"/>
    </location>
</feature>
<proteinExistence type="predicted"/>
<gene>
    <name evidence="2" type="ORF">MKW98_014655</name>
</gene>
<dbReference type="SUPFAM" id="SSF52833">
    <property type="entry name" value="Thioredoxin-like"/>
    <property type="match status" value="1"/>
</dbReference>
<dbReference type="EMBL" id="JAJJMB010011095">
    <property type="protein sequence ID" value="KAI3904475.1"/>
    <property type="molecule type" value="Genomic_DNA"/>
</dbReference>
<evidence type="ECO:0000313" key="2">
    <source>
        <dbReference type="EMBL" id="KAI3904475.1"/>
    </source>
</evidence>
<keyword evidence="3" id="KW-1185">Reference proteome</keyword>
<accession>A0AAD4XEH2</accession>
<evidence type="ECO:0000313" key="3">
    <source>
        <dbReference type="Proteomes" id="UP001202328"/>
    </source>
</evidence>
<dbReference type="PANTHER" id="PTHR33875">
    <property type="entry name" value="OS09G0542200 PROTEIN"/>
    <property type="match status" value="1"/>
</dbReference>
<dbReference type="Pfam" id="PF13462">
    <property type="entry name" value="Thioredoxin_4"/>
    <property type="match status" value="1"/>
</dbReference>
<dbReference type="PANTHER" id="PTHR33875:SF2">
    <property type="entry name" value="ACR183CP"/>
    <property type="match status" value="1"/>
</dbReference>
<reference evidence="2" key="1">
    <citation type="submission" date="2022-04" db="EMBL/GenBank/DDBJ databases">
        <title>A functionally conserved STORR gene fusion in Papaver species that diverged 16.8 million years ago.</title>
        <authorList>
            <person name="Catania T."/>
        </authorList>
    </citation>
    <scope>NUCLEOTIDE SEQUENCE</scope>
    <source>
        <strain evidence="2">S-188037</strain>
    </source>
</reference>
<protein>
    <recommendedName>
        <fullName evidence="1">Thioredoxin-like fold domain-containing protein</fullName>
    </recommendedName>
</protein>
<dbReference type="CDD" id="cd02972">
    <property type="entry name" value="DsbA_family"/>
    <property type="match status" value="1"/>
</dbReference>
<dbReference type="Proteomes" id="UP001202328">
    <property type="component" value="Unassembled WGS sequence"/>
</dbReference>
<dbReference type="InterPro" id="IPR036249">
    <property type="entry name" value="Thioredoxin-like_sf"/>
</dbReference>
<sequence length="249" mass="27547">MKNIQSQRYPICILSVSLVQVALFLIITICSSSSTLLLSAEAALIPPAKFDGFVYNKAVHGEDTIAIEAFFDPVCPDSRDAWAPLKSALQHYGSRVSLIVHPFPLPYHDNAFVTSRALHIVNSLNPSATYHTLELFFKHQEKFYNKQTHELSRATIVDQVVKLVADATGNASLSALESGFSNRKTDLMTRVSFKYGCTRGVFGTPFFFVNGFSLPDSGSAIDYKGWRNIIDPLLVAQGQKNEGAHRSFL</sequence>
<dbReference type="Gene3D" id="3.40.30.10">
    <property type="entry name" value="Glutaredoxin"/>
    <property type="match status" value="1"/>
</dbReference>
<comment type="caution">
    <text evidence="2">The sequence shown here is derived from an EMBL/GenBank/DDBJ whole genome shotgun (WGS) entry which is preliminary data.</text>
</comment>
<organism evidence="2 3">
    <name type="scientific">Papaver atlanticum</name>
    <dbReference type="NCBI Taxonomy" id="357466"/>
    <lineage>
        <taxon>Eukaryota</taxon>
        <taxon>Viridiplantae</taxon>
        <taxon>Streptophyta</taxon>
        <taxon>Embryophyta</taxon>
        <taxon>Tracheophyta</taxon>
        <taxon>Spermatophyta</taxon>
        <taxon>Magnoliopsida</taxon>
        <taxon>Ranunculales</taxon>
        <taxon>Papaveraceae</taxon>
        <taxon>Papaveroideae</taxon>
        <taxon>Papaver</taxon>
    </lineage>
</organism>
<dbReference type="InterPro" id="IPR012336">
    <property type="entry name" value="Thioredoxin-like_fold"/>
</dbReference>
<dbReference type="AlphaFoldDB" id="A0AAD4XEH2"/>